<dbReference type="Gene3D" id="3.30.530.20">
    <property type="match status" value="1"/>
</dbReference>
<evidence type="ECO:0000313" key="1">
    <source>
        <dbReference type="EMBL" id="MFC4398065.1"/>
    </source>
</evidence>
<keyword evidence="2" id="KW-1185">Reference proteome</keyword>
<dbReference type="Pfam" id="PF10604">
    <property type="entry name" value="Polyketide_cyc2"/>
    <property type="match status" value="1"/>
</dbReference>
<gene>
    <name evidence="1" type="ORF">ACFO0G_18390</name>
</gene>
<dbReference type="Proteomes" id="UP001595778">
    <property type="component" value="Unassembled WGS sequence"/>
</dbReference>
<evidence type="ECO:0000313" key="2">
    <source>
        <dbReference type="Proteomes" id="UP001595778"/>
    </source>
</evidence>
<dbReference type="InterPro" id="IPR019587">
    <property type="entry name" value="Polyketide_cyclase/dehydratase"/>
</dbReference>
<accession>A0ABV8WQQ4</accession>
<protein>
    <submittedName>
        <fullName evidence="1">SRPBCC family protein</fullName>
    </submittedName>
</protein>
<dbReference type="EMBL" id="JBHSDQ010000010">
    <property type="protein sequence ID" value="MFC4398065.1"/>
    <property type="molecule type" value="Genomic_DNA"/>
</dbReference>
<sequence length="174" mass="19304">MVPTGGAVSVDAGKVIRRATTFNLAVAIRRPQSAVFALLSDIQDFEPIPRDAAVRMVKEPAGPTAVGTRWHEWVRLAPGCWFHTESVVSDFDPPHLLGMDFSSHWLNGHLTYQIDTFGGGSILHHRETVRSHWLLRWLLPAITHSMRPRLLQRLAEIRQILESGCAGGSTAHTS</sequence>
<organism evidence="1 2">
    <name type="scientific">Arthrobacter sedimenti</name>
    <dbReference type="NCBI Taxonomy" id="2694931"/>
    <lineage>
        <taxon>Bacteria</taxon>
        <taxon>Bacillati</taxon>
        <taxon>Actinomycetota</taxon>
        <taxon>Actinomycetes</taxon>
        <taxon>Micrococcales</taxon>
        <taxon>Micrococcaceae</taxon>
        <taxon>Arthrobacter</taxon>
    </lineage>
</organism>
<dbReference type="SUPFAM" id="SSF55961">
    <property type="entry name" value="Bet v1-like"/>
    <property type="match status" value="1"/>
</dbReference>
<comment type="caution">
    <text evidence="1">The sequence shown here is derived from an EMBL/GenBank/DDBJ whole genome shotgun (WGS) entry which is preliminary data.</text>
</comment>
<name>A0ABV8WQQ4_9MICC</name>
<reference evidence="2" key="1">
    <citation type="journal article" date="2019" name="Int. J. Syst. Evol. Microbiol.">
        <title>The Global Catalogue of Microorganisms (GCM) 10K type strain sequencing project: providing services to taxonomists for standard genome sequencing and annotation.</title>
        <authorList>
            <consortium name="The Broad Institute Genomics Platform"/>
            <consortium name="The Broad Institute Genome Sequencing Center for Infectious Disease"/>
            <person name="Wu L."/>
            <person name="Ma J."/>
        </authorList>
    </citation>
    <scope>NUCLEOTIDE SEQUENCE [LARGE SCALE GENOMIC DNA]</scope>
    <source>
        <strain evidence="2">PJ61</strain>
    </source>
</reference>
<proteinExistence type="predicted"/>
<dbReference type="InterPro" id="IPR023393">
    <property type="entry name" value="START-like_dom_sf"/>
</dbReference>